<feature type="transmembrane region" description="Helical" evidence="11">
    <location>
        <begin position="229"/>
        <end position="255"/>
    </location>
</feature>
<feature type="transmembrane region" description="Helical" evidence="11">
    <location>
        <begin position="267"/>
        <end position="291"/>
    </location>
</feature>
<organism evidence="13 14">
    <name type="scientific">Equus przewalskii</name>
    <name type="common">Przewalski's horse</name>
    <name type="synonym">Equus caballus przewalskii</name>
    <dbReference type="NCBI Taxonomy" id="9798"/>
    <lineage>
        <taxon>Eukaryota</taxon>
        <taxon>Metazoa</taxon>
        <taxon>Chordata</taxon>
        <taxon>Craniata</taxon>
        <taxon>Vertebrata</taxon>
        <taxon>Euteleostomi</taxon>
        <taxon>Mammalia</taxon>
        <taxon>Eutheria</taxon>
        <taxon>Laurasiatheria</taxon>
        <taxon>Perissodactyla</taxon>
        <taxon>Equidae</taxon>
        <taxon>Equus</taxon>
    </lineage>
</organism>
<sequence length="333" mass="37645">MSRSYEVKLRLLDDESPFLLYFSIDRITPEEIMEKRNTTSNFILLGLFKHTRPHLFLFMVVLTMAIASFMGNALMLLLIYWDHRLHTPMYFLLSQLSLMDVMLVATIVPQMAANYLTGNKSISPAGCGLQIFFFLAVGGGECFLLAAMSCDHYVAVCHPLRYPVLMSRQLCLRMTLGSWFLGSADGLMQAAATLSFEFCSAPEIDHFFCEAPMLVRLACADTSVFENVMYIFCVLMLLVPFSLILTSYSFILFAVLQMRSREARKKAFATCSSHLAVVGIFYGAAIFTYMRPKSYRSANPNKVVSAFYTIFTPVLNPFIYSLRNSEVKGALKR</sequence>
<gene>
    <name evidence="14" type="primary">LOC103545435</name>
</gene>
<dbReference type="PRINTS" id="PR00237">
    <property type="entry name" value="GPCRRHODOPSN"/>
</dbReference>
<comment type="function">
    <text evidence="1">Putative odorant or sperm cell receptor.</text>
</comment>
<dbReference type="SUPFAM" id="SSF81321">
    <property type="entry name" value="Family A G protein-coupled receptor-like"/>
    <property type="match status" value="1"/>
</dbReference>
<name>A0ABM4ND26_EQUPR</name>
<dbReference type="CDD" id="cd15421">
    <property type="entry name" value="7tmA_OR2T-like"/>
    <property type="match status" value="1"/>
</dbReference>
<comment type="subcellular location">
    <subcellularLocation>
        <location evidence="2">Cell membrane</location>
        <topology evidence="2">Multi-pass membrane protein</topology>
    </subcellularLocation>
</comment>
<dbReference type="InterPro" id="IPR000276">
    <property type="entry name" value="GPCR_Rhodpsn"/>
</dbReference>
<reference evidence="14" key="1">
    <citation type="submission" date="2025-08" db="UniProtKB">
        <authorList>
            <consortium name="RefSeq"/>
        </authorList>
    </citation>
    <scope>IDENTIFICATION</scope>
    <source>
        <tissue evidence="14">Blood</tissue>
    </source>
</reference>
<dbReference type="PRINTS" id="PR00245">
    <property type="entry name" value="OLFACTORYR"/>
</dbReference>
<evidence type="ECO:0000256" key="10">
    <source>
        <dbReference type="ARBA" id="ARBA00023224"/>
    </source>
</evidence>
<proteinExistence type="predicted"/>
<evidence type="ECO:0000256" key="6">
    <source>
        <dbReference type="ARBA" id="ARBA00022725"/>
    </source>
</evidence>
<keyword evidence="4" id="KW-0716">Sensory transduction</keyword>
<keyword evidence="5 11" id="KW-0812">Transmembrane</keyword>
<evidence type="ECO:0000256" key="11">
    <source>
        <dbReference type="SAM" id="Phobius"/>
    </source>
</evidence>
<keyword evidence="3" id="KW-1003">Cell membrane</keyword>
<keyword evidence="9 11" id="KW-0472">Membrane</keyword>
<keyword evidence="6" id="KW-0552">Olfaction</keyword>
<keyword evidence="10" id="KW-0807">Transducer</keyword>
<evidence type="ECO:0000313" key="13">
    <source>
        <dbReference type="Proteomes" id="UP001652662"/>
    </source>
</evidence>
<dbReference type="Proteomes" id="UP001652662">
    <property type="component" value="Unplaced"/>
</dbReference>
<evidence type="ECO:0000256" key="3">
    <source>
        <dbReference type="ARBA" id="ARBA00022475"/>
    </source>
</evidence>
<dbReference type="RefSeq" id="XP_070462845.1">
    <property type="nucleotide sequence ID" value="XM_070606744.1"/>
</dbReference>
<dbReference type="InterPro" id="IPR017452">
    <property type="entry name" value="GPCR_Rhodpsn_7TM"/>
</dbReference>
<evidence type="ECO:0000256" key="2">
    <source>
        <dbReference type="ARBA" id="ARBA00004651"/>
    </source>
</evidence>
<dbReference type="Pfam" id="PF13853">
    <property type="entry name" value="7tm_4"/>
    <property type="match status" value="1"/>
</dbReference>
<feature type="domain" description="G-protein coupled receptors family 1 profile" evidence="12">
    <location>
        <begin position="71"/>
        <end position="320"/>
    </location>
</feature>
<protein>
    <submittedName>
        <fullName evidence="14">Olfactory receptor 2T8-like</fullName>
    </submittedName>
</protein>
<evidence type="ECO:0000256" key="4">
    <source>
        <dbReference type="ARBA" id="ARBA00022606"/>
    </source>
</evidence>
<dbReference type="GeneID" id="103545435"/>
<evidence type="ECO:0000259" key="12">
    <source>
        <dbReference type="PROSITE" id="PS50262"/>
    </source>
</evidence>
<evidence type="ECO:0000256" key="9">
    <source>
        <dbReference type="ARBA" id="ARBA00023136"/>
    </source>
</evidence>
<keyword evidence="8" id="KW-0675">Receptor</keyword>
<keyword evidence="7 11" id="KW-1133">Transmembrane helix</keyword>
<dbReference type="Gene3D" id="1.20.1070.10">
    <property type="entry name" value="Rhodopsin 7-helix transmembrane proteins"/>
    <property type="match status" value="1"/>
</dbReference>
<feature type="transmembrane region" description="Helical" evidence="11">
    <location>
        <begin position="129"/>
        <end position="148"/>
    </location>
</feature>
<keyword evidence="8" id="KW-0297">G-protein coupled receptor</keyword>
<dbReference type="PANTHER" id="PTHR26453">
    <property type="entry name" value="OLFACTORY RECEPTOR"/>
    <property type="match status" value="1"/>
</dbReference>
<dbReference type="InterPro" id="IPR000725">
    <property type="entry name" value="Olfact_rcpt"/>
</dbReference>
<evidence type="ECO:0000256" key="5">
    <source>
        <dbReference type="ARBA" id="ARBA00022692"/>
    </source>
</evidence>
<evidence type="ECO:0000256" key="1">
    <source>
        <dbReference type="ARBA" id="ARBA00003929"/>
    </source>
</evidence>
<feature type="transmembrane region" description="Helical" evidence="11">
    <location>
        <begin position="55"/>
        <end position="81"/>
    </location>
</feature>
<evidence type="ECO:0000256" key="7">
    <source>
        <dbReference type="ARBA" id="ARBA00022989"/>
    </source>
</evidence>
<evidence type="ECO:0000256" key="8">
    <source>
        <dbReference type="ARBA" id="ARBA00023040"/>
    </source>
</evidence>
<feature type="transmembrane region" description="Helical" evidence="11">
    <location>
        <begin position="303"/>
        <end position="322"/>
    </location>
</feature>
<dbReference type="PROSITE" id="PS50262">
    <property type="entry name" value="G_PROTEIN_RECEP_F1_2"/>
    <property type="match status" value="1"/>
</dbReference>
<feature type="transmembrane region" description="Helical" evidence="11">
    <location>
        <begin position="87"/>
        <end position="108"/>
    </location>
</feature>
<keyword evidence="13" id="KW-1185">Reference proteome</keyword>
<evidence type="ECO:0000313" key="14">
    <source>
        <dbReference type="RefSeq" id="XP_070462845.1"/>
    </source>
</evidence>
<accession>A0ABM4ND26</accession>